<evidence type="ECO:0008006" key="4">
    <source>
        <dbReference type="Google" id="ProtNLM"/>
    </source>
</evidence>
<dbReference type="eggNOG" id="ENOG502ZKUT">
    <property type="taxonomic scope" value="Bacteria"/>
</dbReference>
<protein>
    <recommendedName>
        <fullName evidence="4">TonB-dependent receptor</fullName>
    </recommendedName>
</protein>
<dbReference type="AlphaFoldDB" id="A0A023BSH7"/>
<dbReference type="EMBL" id="AQRA01000006">
    <property type="protein sequence ID" value="EZH72947.1"/>
    <property type="molecule type" value="Genomic_DNA"/>
</dbReference>
<feature type="chain" id="PRO_5001515644" description="TonB-dependent receptor" evidence="1">
    <location>
        <begin position="19"/>
        <end position="251"/>
    </location>
</feature>
<gene>
    <name evidence="2" type="ORF">ATO12_18170</name>
</gene>
<evidence type="ECO:0000313" key="2">
    <source>
        <dbReference type="EMBL" id="EZH72947.1"/>
    </source>
</evidence>
<dbReference type="STRING" id="1317122.ATO12_18170"/>
<keyword evidence="3" id="KW-1185">Reference proteome</keyword>
<name>A0A023BSH7_9FLAO</name>
<feature type="signal peptide" evidence="1">
    <location>
        <begin position="1"/>
        <end position="18"/>
    </location>
</feature>
<evidence type="ECO:0000313" key="3">
    <source>
        <dbReference type="Proteomes" id="UP000023541"/>
    </source>
</evidence>
<dbReference type="OrthoDB" id="1466882at2"/>
<comment type="caution">
    <text evidence="2">The sequence shown here is derived from an EMBL/GenBank/DDBJ whole genome shotgun (WGS) entry which is preliminary data.</text>
</comment>
<dbReference type="RefSeq" id="WP_034242729.1">
    <property type="nucleotide sequence ID" value="NZ_AQRA01000006.1"/>
</dbReference>
<dbReference type="Proteomes" id="UP000023541">
    <property type="component" value="Unassembled WGS sequence"/>
</dbReference>
<evidence type="ECO:0000256" key="1">
    <source>
        <dbReference type="SAM" id="SignalP"/>
    </source>
</evidence>
<keyword evidence="1" id="KW-0732">Signal</keyword>
<proteinExistence type="predicted"/>
<sequence>MTRLLLFLPLLISLQTFGQSETLQGKITADSLQGYAISIVNFTKEIGTTNDGQGFFEIPASPGDSIVFSSVQYQIRSIIVKQDQLENNKITIVLHPVVQQLEQVKVSTTELSGNLDKDVGIVELQPFVDNKTLGLPFSDKPQPTKAERRIYTARSGIIDRPINYLSGKLKKLKRIKALEDLDAIVQRGETTFNTSFFVEELKLPEDLITDFMYYCAEDEYFADLLENSKRLTLVEFFQKTVKSYKEHKELD</sequence>
<organism evidence="2 3">
    <name type="scientific">Aquimarina atlantica</name>
    <dbReference type="NCBI Taxonomy" id="1317122"/>
    <lineage>
        <taxon>Bacteria</taxon>
        <taxon>Pseudomonadati</taxon>
        <taxon>Bacteroidota</taxon>
        <taxon>Flavobacteriia</taxon>
        <taxon>Flavobacteriales</taxon>
        <taxon>Flavobacteriaceae</taxon>
        <taxon>Aquimarina</taxon>
    </lineage>
</organism>
<accession>A0A023BSH7</accession>
<reference evidence="2 3" key="1">
    <citation type="submission" date="2014-04" db="EMBL/GenBank/DDBJ databases">
        <title>Aquimarina sp. 22II-S11-z7 Genome Sequencing.</title>
        <authorList>
            <person name="Lai Q."/>
        </authorList>
    </citation>
    <scope>NUCLEOTIDE SEQUENCE [LARGE SCALE GENOMIC DNA]</scope>
    <source>
        <strain evidence="2 3">22II-S11-z7</strain>
    </source>
</reference>